<proteinExistence type="predicted"/>
<name>A0A6H0X5R5_9CAUD</name>
<reference evidence="2" key="1">
    <citation type="submission" date="2020-03" db="EMBL/GenBank/DDBJ databases">
        <authorList>
            <person name="Shneider M.M."/>
            <person name="Evseev P.V."/>
            <person name="Korzhenkov A.A."/>
            <person name="Toschakov S.V."/>
            <person name="Vo T."/>
            <person name="Ignatov A.N."/>
            <person name="Miroshnikov K.A."/>
        </authorList>
    </citation>
    <scope>NUCLEOTIDE SEQUENCE [LARGE SCALE GENOMIC DNA]</scope>
</reference>
<accession>A0A6H0X5R5</accession>
<evidence type="ECO:0000259" key="1">
    <source>
        <dbReference type="Pfam" id="PF13986"/>
    </source>
</evidence>
<gene>
    <name evidence="2" type="ORF">PPDBI_00042</name>
</gene>
<protein>
    <submittedName>
        <fullName evidence="2">Putative excisionase</fullName>
    </submittedName>
</protein>
<sequence length="97" mass="11174">MDRPRTPVAERTMTAAMTRILETSAKEFGMFLTTDELERLTGRKRSDAQDRALNSMGIDHIKRADGRILVAREHVEHLLGVKQSPRVREREIDRSLM</sequence>
<evidence type="ECO:0000313" key="2">
    <source>
        <dbReference type="EMBL" id="QIW89401.1"/>
    </source>
</evidence>
<feature type="domain" description="DUF4224" evidence="1">
    <location>
        <begin position="31"/>
        <end position="75"/>
    </location>
</feature>
<dbReference type="Pfam" id="PF13986">
    <property type="entry name" value="DUF4224"/>
    <property type="match status" value="1"/>
</dbReference>
<organism evidence="2">
    <name type="scientific">Xanthomonas phage PPDBI</name>
    <dbReference type="NCBI Taxonomy" id="2723911"/>
    <lineage>
        <taxon>Viruses</taxon>
        <taxon>Duplodnaviria</taxon>
        <taxon>Heunggongvirae</taxon>
        <taxon>Uroviricota</taxon>
        <taxon>Caudoviricetes</taxon>
    </lineage>
</organism>
<dbReference type="EMBL" id="MT210154">
    <property type="protein sequence ID" value="QIW89401.1"/>
    <property type="molecule type" value="Genomic_DNA"/>
</dbReference>
<dbReference type="InterPro" id="IPR025319">
    <property type="entry name" value="DUF4224"/>
</dbReference>